<keyword evidence="10" id="KW-1185">Reference proteome</keyword>
<evidence type="ECO:0000256" key="1">
    <source>
        <dbReference type="ARBA" id="ARBA00001971"/>
    </source>
</evidence>
<organism evidence="9 10">
    <name type="scientific">Rhodococcus gannanensis</name>
    <dbReference type="NCBI Taxonomy" id="1960308"/>
    <lineage>
        <taxon>Bacteria</taxon>
        <taxon>Bacillati</taxon>
        <taxon>Actinomycetota</taxon>
        <taxon>Actinomycetes</taxon>
        <taxon>Mycobacteriales</taxon>
        <taxon>Nocardiaceae</taxon>
        <taxon>Rhodococcus</taxon>
    </lineage>
</organism>
<dbReference type="PANTHER" id="PTHR24286">
    <property type="entry name" value="CYTOCHROME P450 26"/>
    <property type="match status" value="1"/>
</dbReference>
<keyword evidence="5 8" id="KW-0560">Oxidoreductase</keyword>
<dbReference type="EMBL" id="JBHUFB010000022">
    <property type="protein sequence ID" value="MFD1815885.1"/>
    <property type="molecule type" value="Genomic_DNA"/>
</dbReference>
<gene>
    <name evidence="9" type="ORF">ACFSJG_27025</name>
</gene>
<evidence type="ECO:0000256" key="5">
    <source>
        <dbReference type="ARBA" id="ARBA00023002"/>
    </source>
</evidence>
<dbReference type="InterPro" id="IPR036396">
    <property type="entry name" value="Cyt_P450_sf"/>
</dbReference>
<sequence>MVDHAAMPRARELPPIHRGDRGLPVLGRALDYARDPMVMFERQWSSYGEITPIRMIGRTWVVALGPDACEEILLNRQKAFANGPAWTYVVGPFFRRGLMFLDADEHLLHRRIMQQAFTRRRLEAYTTAMHPAIEDALETWGDATGFTAYPALKQLTLSIATDTFMGGAPDTSPAEMDRINRAFIDCVQSAAGIVRLNLPFTRWGRATRGRRRLERFFRHYLPSRRANRTDDLFSVLCHIESEDGERFGDDDVVNHMIFLLMAAHDTSTSTLSTMLQYLGQHPDWQQRCRDESLALGPRPTLAELEGLESLDLVMKECLRLRAPVPVVVRRATTDVDVRGIRIPAGTDVVVTPQFSHVMDTYWTHPERFDPDRFGPDRREDRAHHYAWEPFGGGVHKCLGMHFAGGEVKAVMHHLLRGHEWSVDPGYVAPINNHSLPFPNDGQPIDLRRRRQAVRGPR</sequence>
<dbReference type="PANTHER" id="PTHR24286:SF24">
    <property type="entry name" value="LANOSTEROL 14-ALPHA DEMETHYLASE"/>
    <property type="match status" value="1"/>
</dbReference>
<evidence type="ECO:0000256" key="6">
    <source>
        <dbReference type="ARBA" id="ARBA00023004"/>
    </source>
</evidence>
<dbReference type="CDD" id="cd11045">
    <property type="entry name" value="CYP136-like"/>
    <property type="match status" value="1"/>
</dbReference>
<dbReference type="InterPro" id="IPR001128">
    <property type="entry name" value="Cyt_P450"/>
</dbReference>
<comment type="cofactor">
    <cofactor evidence="1">
        <name>heme</name>
        <dbReference type="ChEBI" id="CHEBI:30413"/>
    </cofactor>
</comment>
<dbReference type="Pfam" id="PF00067">
    <property type="entry name" value="p450"/>
    <property type="match status" value="1"/>
</dbReference>
<evidence type="ECO:0000256" key="3">
    <source>
        <dbReference type="ARBA" id="ARBA00022617"/>
    </source>
</evidence>
<comment type="caution">
    <text evidence="9">The sequence shown here is derived from an EMBL/GenBank/DDBJ whole genome shotgun (WGS) entry which is preliminary data.</text>
</comment>
<dbReference type="RefSeq" id="WP_378488329.1">
    <property type="nucleotide sequence ID" value="NZ_JBHUFB010000022.1"/>
</dbReference>
<keyword evidence="3 8" id="KW-0349">Heme</keyword>
<evidence type="ECO:0000256" key="4">
    <source>
        <dbReference type="ARBA" id="ARBA00022723"/>
    </source>
</evidence>
<evidence type="ECO:0000256" key="2">
    <source>
        <dbReference type="ARBA" id="ARBA00010617"/>
    </source>
</evidence>
<protein>
    <submittedName>
        <fullName evidence="9">Cytochrome P450</fullName>
    </submittedName>
</protein>
<accession>A0ABW4PBK3</accession>
<evidence type="ECO:0000313" key="9">
    <source>
        <dbReference type="EMBL" id="MFD1815885.1"/>
    </source>
</evidence>
<evidence type="ECO:0000256" key="7">
    <source>
        <dbReference type="ARBA" id="ARBA00023033"/>
    </source>
</evidence>
<keyword evidence="7 8" id="KW-0503">Monooxygenase</keyword>
<proteinExistence type="inferred from homology"/>
<dbReference type="InterPro" id="IPR002403">
    <property type="entry name" value="Cyt_P450_E_grp-IV"/>
</dbReference>
<dbReference type="SUPFAM" id="SSF48264">
    <property type="entry name" value="Cytochrome P450"/>
    <property type="match status" value="1"/>
</dbReference>
<keyword evidence="6 8" id="KW-0408">Iron</keyword>
<name>A0ABW4PBK3_9NOCA</name>
<comment type="similarity">
    <text evidence="2 8">Belongs to the cytochrome P450 family.</text>
</comment>
<dbReference type="InterPro" id="IPR017972">
    <property type="entry name" value="Cyt_P450_CS"/>
</dbReference>
<keyword evidence="4 8" id="KW-0479">Metal-binding</keyword>
<evidence type="ECO:0000313" key="10">
    <source>
        <dbReference type="Proteomes" id="UP001597286"/>
    </source>
</evidence>
<dbReference type="Proteomes" id="UP001597286">
    <property type="component" value="Unassembled WGS sequence"/>
</dbReference>
<reference evidence="10" key="1">
    <citation type="journal article" date="2019" name="Int. J. Syst. Evol. Microbiol.">
        <title>The Global Catalogue of Microorganisms (GCM) 10K type strain sequencing project: providing services to taxonomists for standard genome sequencing and annotation.</title>
        <authorList>
            <consortium name="The Broad Institute Genomics Platform"/>
            <consortium name="The Broad Institute Genome Sequencing Center for Infectious Disease"/>
            <person name="Wu L."/>
            <person name="Ma J."/>
        </authorList>
    </citation>
    <scope>NUCLEOTIDE SEQUENCE [LARGE SCALE GENOMIC DNA]</scope>
    <source>
        <strain evidence="10">DT72</strain>
    </source>
</reference>
<dbReference type="Gene3D" id="1.10.630.10">
    <property type="entry name" value="Cytochrome P450"/>
    <property type="match status" value="1"/>
</dbReference>
<dbReference type="PRINTS" id="PR00465">
    <property type="entry name" value="EP450IV"/>
</dbReference>
<dbReference type="PROSITE" id="PS00086">
    <property type="entry name" value="CYTOCHROME_P450"/>
    <property type="match status" value="1"/>
</dbReference>
<evidence type="ECO:0000256" key="8">
    <source>
        <dbReference type="RuleBase" id="RU000461"/>
    </source>
</evidence>